<name>A0A9D2DBI0_9FIRM</name>
<dbReference type="InterPro" id="IPR005583">
    <property type="entry name" value="YaaA"/>
</dbReference>
<evidence type="ECO:0000313" key="2">
    <source>
        <dbReference type="EMBL" id="HIZ13809.1"/>
    </source>
</evidence>
<proteinExistence type="inferred from homology"/>
<dbReference type="GO" id="GO:0033194">
    <property type="term" value="P:response to hydroperoxide"/>
    <property type="evidence" value="ECO:0007669"/>
    <property type="project" value="TreeGrafter"/>
</dbReference>
<dbReference type="GO" id="GO:0005829">
    <property type="term" value="C:cytosol"/>
    <property type="evidence" value="ECO:0007669"/>
    <property type="project" value="TreeGrafter"/>
</dbReference>
<dbReference type="Proteomes" id="UP000824017">
    <property type="component" value="Unassembled WGS sequence"/>
</dbReference>
<dbReference type="PANTHER" id="PTHR30283">
    <property type="entry name" value="PEROXIDE STRESS RESPONSE PROTEIN YAAA"/>
    <property type="match status" value="1"/>
</dbReference>
<evidence type="ECO:0000256" key="1">
    <source>
        <dbReference type="HAMAP-Rule" id="MF_00652"/>
    </source>
</evidence>
<gene>
    <name evidence="2" type="ORF">H9817_07785</name>
</gene>
<accession>A0A9D2DBI0</accession>
<dbReference type="Pfam" id="PF03883">
    <property type="entry name" value="H2O2_YaaD"/>
    <property type="match status" value="1"/>
</dbReference>
<comment type="caution">
    <text evidence="2">The sequence shown here is derived from an EMBL/GenBank/DDBJ whole genome shotgun (WGS) entry which is preliminary data.</text>
</comment>
<reference evidence="2" key="1">
    <citation type="journal article" date="2021" name="PeerJ">
        <title>Extensive microbial diversity within the chicken gut microbiome revealed by metagenomics and culture.</title>
        <authorList>
            <person name="Gilroy R."/>
            <person name="Ravi A."/>
            <person name="Getino M."/>
            <person name="Pursley I."/>
            <person name="Horton D.L."/>
            <person name="Alikhan N.F."/>
            <person name="Baker D."/>
            <person name="Gharbi K."/>
            <person name="Hall N."/>
            <person name="Watson M."/>
            <person name="Adriaenssens E.M."/>
            <person name="Foster-Nyarko E."/>
            <person name="Jarju S."/>
            <person name="Secka A."/>
            <person name="Antonio M."/>
            <person name="Oren A."/>
            <person name="Chaudhuri R.R."/>
            <person name="La Ragione R."/>
            <person name="Hildebrand F."/>
            <person name="Pallen M.J."/>
        </authorList>
    </citation>
    <scope>NUCLEOTIDE SEQUENCE</scope>
    <source>
        <strain evidence="2">ChiGjej1B1-13045</strain>
    </source>
</reference>
<dbReference type="HAMAP" id="MF_00652">
    <property type="entry name" value="UPF0246"/>
    <property type="match status" value="1"/>
</dbReference>
<protein>
    <recommendedName>
        <fullName evidence="1">UPF0246 protein H9817_07785</fullName>
    </recommendedName>
</protein>
<dbReference type="EMBL" id="DXCD01000205">
    <property type="protein sequence ID" value="HIZ13809.1"/>
    <property type="molecule type" value="Genomic_DNA"/>
</dbReference>
<dbReference type="PANTHER" id="PTHR30283:SF4">
    <property type="entry name" value="PEROXIDE STRESS RESISTANCE PROTEIN YAAA"/>
    <property type="match status" value="1"/>
</dbReference>
<dbReference type="AlphaFoldDB" id="A0A9D2DBI0"/>
<organism evidence="2 3">
    <name type="scientific">Candidatus Mediterraneibacter stercorigallinarum</name>
    <dbReference type="NCBI Taxonomy" id="2838686"/>
    <lineage>
        <taxon>Bacteria</taxon>
        <taxon>Bacillati</taxon>
        <taxon>Bacillota</taxon>
        <taxon>Clostridia</taxon>
        <taxon>Lachnospirales</taxon>
        <taxon>Lachnospiraceae</taxon>
        <taxon>Mediterraneibacter</taxon>
    </lineage>
</organism>
<reference evidence="2" key="2">
    <citation type="submission" date="2021-04" db="EMBL/GenBank/DDBJ databases">
        <authorList>
            <person name="Gilroy R."/>
        </authorList>
    </citation>
    <scope>NUCLEOTIDE SEQUENCE</scope>
    <source>
        <strain evidence="2">ChiGjej1B1-13045</strain>
    </source>
</reference>
<comment type="similarity">
    <text evidence="1">Belongs to the UPF0246 family.</text>
</comment>
<sequence>MLKIIISPAKKMNVTEDHPCKLTDPIFLDRALELHARLKALDPAELKDLWKCSQRLAEQNYERLHTYSPDRALTPALLSYEGIQYQHISPRVFTDSQWEYVLSHLRILSGFYGILAPADRVIPYRLEMQAKLKTDKGADLYDYWGSSLYRELLLEGTTELVNLASGEYSRAVLPWIAKDSSDNTGHLSASQLSAVSARPRCVTCIFGEIINGKVKMKGTQAKIARGEMVRWMAENQIEHAEEIVNFHELGYEFQKELSTADEFVFVQLS</sequence>
<evidence type="ECO:0000313" key="3">
    <source>
        <dbReference type="Proteomes" id="UP000824017"/>
    </source>
</evidence>